<dbReference type="FunFam" id="3.30.565.10:FF:000010">
    <property type="entry name" value="Sensor histidine kinase RcsC"/>
    <property type="match status" value="1"/>
</dbReference>
<evidence type="ECO:0000256" key="9">
    <source>
        <dbReference type="ARBA" id="ARBA00022840"/>
    </source>
</evidence>
<dbReference type="SMART" id="SM00448">
    <property type="entry name" value="REC"/>
    <property type="match status" value="1"/>
</dbReference>
<dbReference type="SMART" id="SM00388">
    <property type="entry name" value="HisKA"/>
    <property type="match status" value="1"/>
</dbReference>
<dbReference type="Proteomes" id="UP000238348">
    <property type="component" value="Chromosome"/>
</dbReference>
<dbReference type="PROSITE" id="PS50839">
    <property type="entry name" value="CHASE"/>
    <property type="match status" value="1"/>
</dbReference>
<dbReference type="SMART" id="SM01079">
    <property type="entry name" value="CHASE"/>
    <property type="match status" value="1"/>
</dbReference>
<evidence type="ECO:0000313" key="18">
    <source>
        <dbReference type="EMBL" id="AUX46955.1"/>
    </source>
</evidence>
<feature type="coiled-coil region" evidence="13">
    <location>
        <begin position="353"/>
        <end position="380"/>
    </location>
</feature>
<evidence type="ECO:0000256" key="4">
    <source>
        <dbReference type="ARBA" id="ARBA00022553"/>
    </source>
</evidence>
<feature type="domain" description="Response regulatory" evidence="16">
    <location>
        <begin position="646"/>
        <end position="762"/>
    </location>
</feature>
<feature type="modified residue" description="4-aspartylphosphate" evidence="12">
    <location>
        <position position="695"/>
    </location>
</feature>
<dbReference type="InterPro" id="IPR042240">
    <property type="entry name" value="CHASE_sf"/>
</dbReference>
<dbReference type="SUPFAM" id="SSF47384">
    <property type="entry name" value="Homodimeric domain of signal transducing histidine kinase"/>
    <property type="match status" value="1"/>
</dbReference>
<evidence type="ECO:0000256" key="1">
    <source>
        <dbReference type="ARBA" id="ARBA00000085"/>
    </source>
</evidence>
<keyword evidence="9" id="KW-0067">ATP-binding</keyword>
<dbReference type="Gene3D" id="3.30.565.10">
    <property type="entry name" value="Histidine kinase-like ATPase, C-terminal domain"/>
    <property type="match status" value="1"/>
</dbReference>
<feature type="domain" description="Histidine kinase" evidence="15">
    <location>
        <begin position="394"/>
        <end position="621"/>
    </location>
</feature>
<dbReference type="GO" id="GO:0005886">
    <property type="term" value="C:plasma membrane"/>
    <property type="evidence" value="ECO:0007669"/>
    <property type="project" value="TreeGrafter"/>
</dbReference>
<dbReference type="AlphaFoldDB" id="A0A2L0F5V3"/>
<keyword evidence="13" id="KW-0175">Coiled coil</keyword>
<dbReference type="InterPro" id="IPR003661">
    <property type="entry name" value="HisK_dim/P_dom"/>
</dbReference>
<dbReference type="PRINTS" id="PR00344">
    <property type="entry name" value="BCTRLSENSOR"/>
</dbReference>
<evidence type="ECO:0000256" key="2">
    <source>
        <dbReference type="ARBA" id="ARBA00004370"/>
    </source>
</evidence>
<dbReference type="CDD" id="cd00082">
    <property type="entry name" value="HisKA"/>
    <property type="match status" value="1"/>
</dbReference>
<organism evidence="18 19">
    <name type="scientific">Sorangium cellulosum</name>
    <name type="common">Polyangium cellulosum</name>
    <dbReference type="NCBI Taxonomy" id="56"/>
    <lineage>
        <taxon>Bacteria</taxon>
        <taxon>Pseudomonadati</taxon>
        <taxon>Myxococcota</taxon>
        <taxon>Polyangia</taxon>
        <taxon>Polyangiales</taxon>
        <taxon>Polyangiaceae</taxon>
        <taxon>Sorangium</taxon>
    </lineage>
</organism>
<dbReference type="CDD" id="cd16922">
    <property type="entry name" value="HATPase_EvgS-ArcB-TorS-like"/>
    <property type="match status" value="1"/>
</dbReference>
<comment type="catalytic activity">
    <reaction evidence="1">
        <text>ATP + protein L-histidine = ADP + protein N-phospho-L-histidine.</text>
        <dbReference type="EC" id="2.7.13.3"/>
    </reaction>
</comment>
<dbReference type="InterPro" id="IPR036097">
    <property type="entry name" value="HisK_dim/P_sf"/>
</dbReference>
<evidence type="ECO:0000313" key="19">
    <source>
        <dbReference type="Proteomes" id="UP000238348"/>
    </source>
</evidence>
<dbReference type="SMART" id="SM00387">
    <property type="entry name" value="HATPase_c"/>
    <property type="match status" value="1"/>
</dbReference>
<evidence type="ECO:0000256" key="3">
    <source>
        <dbReference type="ARBA" id="ARBA00012438"/>
    </source>
</evidence>
<dbReference type="SUPFAM" id="SSF55874">
    <property type="entry name" value="ATPase domain of HSP90 chaperone/DNA topoisomerase II/histidine kinase"/>
    <property type="match status" value="1"/>
</dbReference>
<sequence length="865" mass="95032">MWIFLQARSAILVLLLSLAATALVFRYVRQKVEDETRAYFDDQTREATETLAHRIETYIHGLRASQGLFVAMREVSYPEWKLYVEMLDLPRHYAGLSGVGFVRYVRGEQKAAYEEEVRRTRGPAEATYERFAITPAGERPEHFVIEYLEPLEKNRQAVGLDLGSEPVRRAALETARDTGRAAASGRIILVQDATRTPGLTVALPLFRRDLPQDTVAQRRAALIGYVYAPFRAASVVDETLSAAIRQMFELTITCQGEVMYGGEPGARARGRTATRPRYSRELSIDIAGQTWLLSFHSRPGVHIGAGQRLPATVLALGAAVSLLLFWITWSLASSRSRAMALATRMTADLRESENRLREQAQLLEIRVEERTAELKVAKEAADAANLAKSEFLANMSHELRTPLNGILGYAQILARSQPLGAREAQGISVIQQCGTHLLTLINDILDLSKIEARKMELLPRAFHFQSFVQGLVEIFRVRAEQKGITFVHEQVGELPAAVQGDEKRLLQVLFNLLGNAVKFTEAGRVAFRVHALDGAPAQRKAVAVRALRFEVEDTGAGMSAAQTARLFLPFEQVGTGRRAVEGTGLGLAISQRIVGLMGSAIQVRSEPGRGSTFWFDVRLPEAEAWAQAAAVVARGKVVGYEGPRKKVVVVDDRPENRAVLVDLLTPLGFEVAAAADGQEGLTRVAEIGADAVITDLLMPGMDAIEMVRRLREASERRGLVIIVSSASVFEADQHRSLSAGGDDFLAKPVRADELLDKLRRHLGIAWIYEQETGAAPGEEREGEGLPGGAGTGEIVAPPAEALAALLDLADQGRVKALVERAAMLERDDPRLGPFVAEIRRLGGEFQIKKLRAMVRRYTEAAREAR</sequence>
<comment type="subcellular location">
    <subcellularLocation>
        <location evidence="2">Membrane</location>
    </subcellularLocation>
</comment>
<evidence type="ECO:0000256" key="10">
    <source>
        <dbReference type="ARBA" id="ARBA00022989"/>
    </source>
</evidence>
<dbReference type="PANTHER" id="PTHR43047:SF71">
    <property type="entry name" value="HISTIDINE KINASE CONTAINING CHEY-HOMOLOGOUS RECEIVER DOMAIN-RELATED"/>
    <property type="match status" value="1"/>
</dbReference>
<dbReference type="InterPro" id="IPR003594">
    <property type="entry name" value="HATPase_dom"/>
</dbReference>
<protein>
    <recommendedName>
        <fullName evidence="3">histidine kinase</fullName>
        <ecNumber evidence="3">2.7.13.3</ecNumber>
    </recommendedName>
</protein>
<dbReference type="FunFam" id="1.10.287.130:FF:000004">
    <property type="entry name" value="Ethylene receptor 1"/>
    <property type="match status" value="1"/>
</dbReference>
<keyword evidence="4 12" id="KW-0597">Phosphoprotein</keyword>
<evidence type="ECO:0000259" key="17">
    <source>
        <dbReference type="PROSITE" id="PS50839"/>
    </source>
</evidence>
<dbReference type="CDD" id="cd17546">
    <property type="entry name" value="REC_hyHK_CKI1_RcsC-like"/>
    <property type="match status" value="1"/>
</dbReference>
<evidence type="ECO:0000256" key="8">
    <source>
        <dbReference type="ARBA" id="ARBA00022777"/>
    </source>
</evidence>
<dbReference type="InterPro" id="IPR011006">
    <property type="entry name" value="CheY-like_superfamily"/>
</dbReference>
<evidence type="ECO:0000256" key="14">
    <source>
        <dbReference type="SAM" id="Phobius"/>
    </source>
</evidence>
<dbReference type="InterPro" id="IPR005467">
    <property type="entry name" value="His_kinase_dom"/>
</dbReference>
<dbReference type="Pfam" id="PF00512">
    <property type="entry name" value="HisKA"/>
    <property type="match status" value="1"/>
</dbReference>
<dbReference type="InterPro" id="IPR004358">
    <property type="entry name" value="Sig_transdc_His_kin-like_C"/>
</dbReference>
<keyword evidence="7" id="KW-0547">Nucleotide-binding</keyword>
<dbReference type="InterPro" id="IPR001789">
    <property type="entry name" value="Sig_transdc_resp-reg_receiver"/>
</dbReference>
<dbReference type="SUPFAM" id="SSF52172">
    <property type="entry name" value="CheY-like"/>
    <property type="match status" value="1"/>
</dbReference>
<dbReference type="GO" id="GO:0000155">
    <property type="term" value="F:phosphorelay sensor kinase activity"/>
    <property type="evidence" value="ECO:0007669"/>
    <property type="project" value="InterPro"/>
</dbReference>
<evidence type="ECO:0000256" key="13">
    <source>
        <dbReference type="SAM" id="Coils"/>
    </source>
</evidence>
<proteinExistence type="predicted"/>
<dbReference type="Pfam" id="PF00072">
    <property type="entry name" value="Response_reg"/>
    <property type="match status" value="1"/>
</dbReference>
<dbReference type="PROSITE" id="PS50109">
    <property type="entry name" value="HIS_KIN"/>
    <property type="match status" value="1"/>
</dbReference>
<dbReference type="PROSITE" id="PS50110">
    <property type="entry name" value="RESPONSE_REGULATORY"/>
    <property type="match status" value="1"/>
</dbReference>
<evidence type="ECO:0000256" key="5">
    <source>
        <dbReference type="ARBA" id="ARBA00022679"/>
    </source>
</evidence>
<keyword evidence="10 14" id="KW-1133">Transmembrane helix</keyword>
<dbReference type="Pfam" id="PF02518">
    <property type="entry name" value="HATPase_c"/>
    <property type="match status" value="1"/>
</dbReference>
<keyword evidence="8" id="KW-0418">Kinase</keyword>
<gene>
    <name evidence="18" type="ORF">SOCE26_084650</name>
</gene>
<evidence type="ECO:0000259" key="15">
    <source>
        <dbReference type="PROSITE" id="PS50109"/>
    </source>
</evidence>
<dbReference type="Gene3D" id="1.10.287.130">
    <property type="match status" value="1"/>
</dbReference>
<feature type="transmembrane region" description="Helical" evidence="14">
    <location>
        <begin position="309"/>
        <end position="329"/>
    </location>
</feature>
<evidence type="ECO:0000256" key="12">
    <source>
        <dbReference type="PROSITE-ProRule" id="PRU00169"/>
    </source>
</evidence>
<reference evidence="18 19" key="1">
    <citation type="submission" date="2015-09" db="EMBL/GenBank/DDBJ databases">
        <title>Sorangium comparison.</title>
        <authorList>
            <person name="Zaburannyi N."/>
            <person name="Bunk B."/>
            <person name="Overmann J."/>
            <person name="Mueller R."/>
        </authorList>
    </citation>
    <scope>NUCLEOTIDE SEQUENCE [LARGE SCALE GENOMIC DNA]</scope>
    <source>
        <strain evidence="18 19">So ce26</strain>
    </source>
</reference>
<dbReference type="PANTHER" id="PTHR43047">
    <property type="entry name" value="TWO-COMPONENT HISTIDINE PROTEIN KINASE"/>
    <property type="match status" value="1"/>
</dbReference>
<accession>A0A2L0F5V3</accession>
<dbReference type="InterPro" id="IPR006189">
    <property type="entry name" value="CHASE_dom"/>
</dbReference>
<name>A0A2L0F5V3_SORCE</name>
<feature type="domain" description="CHASE" evidence="17">
    <location>
        <begin position="95"/>
        <end position="241"/>
    </location>
</feature>
<evidence type="ECO:0000256" key="7">
    <source>
        <dbReference type="ARBA" id="ARBA00022741"/>
    </source>
</evidence>
<dbReference type="EMBL" id="CP012673">
    <property type="protein sequence ID" value="AUX46955.1"/>
    <property type="molecule type" value="Genomic_DNA"/>
</dbReference>
<dbReference type="Gene3D" id="3.40.50.2300">
    <property type="match status" value="1"/>
</dbReference>
<evidence type="ECO:0000256" key="11">
    <source>
        <dbReference type="ARBA" id="ARBA00023136"/>
    </source>
</evidence>
<keyword evidence="6 14" id="KW-0812">Transmembrane</keyword>
<keyword evidence="5" id="KW-0808">Transferase</keyword>
<dbReference type="Pfam" id="PF03924">
    <property type="entry name" value="CHASE"/>
    <property type="match status" value="1"/>
</dbReference>
<evidence type="ECO:0000256" key="6">
    <source>
        <dbReference type="ARBA" id="ARBA00022692"/>
    </source>
</evidence>
<keyword evidence="11 14" id="KW-0472">Membrane</keyword>
<dbReference type="EC" id="2.7.13.3" evidence="3"/>
<dbReference type="GO" id="GO:0009927">
    <property type="term" value="F:histidine phosphotransfer kinase activity"/>
    <property type="evidence" value="ECO:0007669"/>
    <property type="project" value="TreeGrafter"/>
</dbReference>
<dbReference type="InterPro" id="IPR036890">
    <property type="entry name" value="HATPase_C_sf"/>
</dbReference>
<evidence type="ECO:0000259" key="16">
    <source>
        <dbReference type="PROSITE" id="PS50110"/>
    </source>
</evidence>
<dbReference type="Gene3D" id="3.30.450.350">
    <property type="entry name" value="CHASE domain"/>
    <property type="match status" value="1"/>
</dbReference>
<dbReference type="GO" id="GO:0005524">
    <property type="term" value="F:ATP binding"/>
    <property type="evidence" value="ECO:0007669"/>
    <property type="project" value="UniProtKB-KW"/>
</dbReference>